<evidence type="ECO:0000313" key="3">
    <source>
        <dbReference type="EMBL" id="QEV37603.1"/>
    </source>
</evidence>
<dbReference type="InterPro" id="IPR026334">
    <property type="entry name" value="FxSxx-COOH"/>
</dbReference>
<accession>A0A0B5DCU4</accession>
<reference evidence="4" key="1">
    <citation type="submission" date="2014-09" db="EMBL/GenBank/DDBJ databases">
        <title>Sequence of the Streptomyces nodosus genome.</title>
        <authorList>
            <person name="Sweeney P."/>
            <person name="Stephens N."/>
            <person name="Murphy C."/>
            <person name="Caffrey P."/>
        </authorList>
    </citation>
    <scope>NUCLEOTIDE SEQUENCE [LARGE SCALE GENOMIC DNA]</scope>
    <source>
        <strain evidence="4">ATCC 14899</strain>
    </source>
</reference>
<evidence type="ECO:0000256" key="1">
    <source>
        <dbReference type="SAM" id="MobiDB-lite"/>
    </source>
</evidence>
<dbReference type="EMBL" id="CP009313">
    <property type="protein sequence ID" value="AJE39020.1"/>
    <property type="molecule type" value="Genomic_DNA"/>
</dbReference>
<dbReference type="HOGENOM" id="CLU_2756196_0_0_11"/>
<organism evidence="2 4">
    <name type="scientific">Streptomyces nodosus</name>
    <dbReference type="NCBI Taxonomy" id="40318"/>
    <lineage>
        <taxon>Bacteria</taxon>
        <taxon>Bacillati</taxon>
        <taxon>Actinomycetota</taxon>
        <taxon>Actinomycetes</taxon>
        <taxon>Kitasatosporales</taxon>
        <taxon>Streptomycetaceae</taxon>
        <taxon>Streptomyces</taxon>
    </lineage>
</organism>
<dbReference type="AlphaFoldDB" id="A0A0B5DCU4"/>
<name>A0A0B5DCU4_9ACTN</name>
<feature type="region of interest" description="Disordered" evidence="1">
    <location>
        <begin position="46"/>
        <end position="70"/>
    </location>
</feature>
<evidence type="ECO:0000313" key="4">
    <source>
        <dbReference type="Proteomes" id="UP000031526"/>
    </source>
</evidence>
<dbReference type="Proteomes" id="UP000325763">
    <property type="component" value="Chromosome"/>
</dbReference>
<dbReference type="STRING" id="40318.SNOD_02370"/>
<reference evidence="2 4" key="2">
    <citation type="journal article" date="2016" name="Appl. Microbiol. Biotechnol.">
        <title>Exploiting the genome sequence of Streptomyces nodosus for enhanced antibiotic production.</title>
        <authorList>
            <person name="Sweeney P."/>
            <person name="Murphy C.D."/>
            <person name="Caffrey P."/>
        </authorList>
    </citation>
    <scope>NUCLEOTIDE SEQUENCE [LARGE SCALE GENOMIC DNA]</scope>
    <source>
        <strain evidence="2 4">ATCC 14899</strain>
    </source>
</reference>
<dbReference type="KEGG" id="snq:CP978_02740"/>
<dbReference type="EMBL" id="CP023747">
    <property type="protein sequence ID" value="QEV37603.1"/>
    <property type="molecule type" value="Genomic_DNA"/>
</dbReference>
<proteinExistence type="predicted"/>
<keyword evidence="4" id="KW-1185">Reference proteome</keyword>
<protein>
    <submittedName>
        <fullName evidence="3">FXSXX-COOH protein</fullName>
    </submittedName>
</protein>
<evidence type="ECO:0000313" key="2">
    <source>
        <dbReference type="EMBL" id="AJE39020.1"/>
    </source>
</evidence>
<sequence>MPSGAGESTADMPDLTGLPLEEILDGTDSALSEALRRVLRQLAGEEAPVAAYDSGGDTAEGPGRVTTPAP</sequence>
<dbReference type="Proteomes" id="UP000031526">
    <property type="component" value="Chromosome"/>
</dbReference>
<reference evidence="3 5" key="3">
    <citation type="submission" date="2017-09" db="EMBL/GenBank/DDBJ databases">
        <title>Streptomyces genome completion.</title>
        <authorList>
            <person name="Lee N."/>
            <person name="Cho B.-K."/>
        </authorList>
    </citation>
    <scope>NUCLEOTIDE SEQUENCE [LARGE SCALE GENOMIC DNA]</scope>
    <source>
        <strain evidence="3 5">ATCC 14899</strain>
    </source>
</reference>
<gene>
    <name evidence="3" type="primary">fxsA</name>
    <name evidence="3" type="ORF">CP978_02740</name>
    <name evidence="2" type="ORF">SNOD_02370</name>
</gene>
<evidence type="ECO:0000313" key="5">
    <source>
        <dbReference type="Proteomes" id="UP000325763"/>
    </source>
</evidence>
<dbReference type="NCBIfam" id="TIGR04268">
    <property type="entry name" value="FxSxx-COOH"/>
    <property type="match status" value="1"/>
</dbReference>